<feature type="transmembrane region" description="Helical" evidence="1">
    <location>
        <begin position="219"/>
        <end position="236"/>
    </location>
</feature>
<keyword evidence="1" id="KW-1133">Transmembrane helix</keyword>
<dbReference type="PANTHER" id="PTHR41307:SF1">
    <property type="entry name" value="MEMBRANE PROTEIN"/>
    <property type="match status" value="1"/>
</dbReference>
<protein>
    <recommendedName>
        <fullName evidence="2">HAAS transmembrane region domain-containing protein</fullName>
    </recommendedName>
</protein>
<feature type="transmembrane region" description="Helical" evidence="1">
    <location>
        <begin position="136"/>
        <end position="155"/>
    </location>
</feature>
<keyword evidence="1" id="KW-0472">Membrane</keyword>
<dbReference type="Proteomes" id="UP000006867">
    <property type="component" value="Chromosome"/>
</dbReference>
<accession>A0ABM5LVP9</accession>
<organism evidence="3 4">
    <name type="scientific">Bacillus atrophaeus (strain 1942)</name>
    <dbReference type="NCBI Taxonomy" id="720555"/>
    <lineage>
        <taxon>Bacteria</taxon>
        <taxon>Bacillati</taxon>
        <taxon>Bacillota</taxon>
        <taxon>Bacilli</taxon>
        <taxon>Bacillales</taxon>
        <taxon>Bacillaceae</taxon>
        <taxon>Bacillus</taxon>
    </lineage>
</organism>
<evidence type="ECO:0000259" key="2">
    <source>
        <dbReference type="Pfam" id="PF08006"/>
    </source>
</evidence>
<dbReference type="Pfam" id="PF06570">
    <property type="entry name" value="DUF1129"/>
    <property type="match status" value="1"/>
</dbReference>
<sequence>MLSKETTQYLNDVRVYLMTTGKSEKEVQEILDEMTVHAIEGEKEGKTAAKLFGHSPKQYAQTLSKELPNHLKESLSLAFSMFVGILSYFVLNDALSDQLDYSLYKLAGYPLCVLVNMILLILVLRLTVGKKKSSFLWLYAFGMTSVALPALMMLLDKVYGTPAVSVGQTGRWIVTAAAALVIIGLCFRAGAKLPAVLPIFVIITHVLFDGLKWTSNEAQIIQSFLPFVLLIILLLIENKRTNAASRS</sequence>
<feature type="transmembrane region" description="Helical" evidence="1">
    <location>
        <begin position="170"/>
        <end position="188"/>
    </location>
</feature>
<evidence type="ECO:0000313" key="4">
    <source>
        <dbReference type="Proteomes" id="UP000006867"/>
    </source>
</evidence>
<feature type="transmembrane region" description="Helical" evidence="1">
    <location>
        <begin position="74"/>
        <end position="91"/>
    </location>
</feature>
<feature type="transmembrane region" description="Helical" evidence="1">
    <location>
        <begin position="103"/>
        <end position="124"/>
    </location>
</feature>
<dbReference type="InterPro" id="IPR012963">
    <property type="entry name" value="HAAS_TM"/>
</dbReference>
<reference evidence="3 4" key="1">
    <citation type="journal article" date="2011" name="Front. Microbiol.">
        <title>Genomic signatures of strain selection and enhancement in Bacillus atrophaeus var. globigii, a historical biowarfare simulant.</title>
        <authorList>
            <person name="Gibbons H.S."/>
            <person name="Broomall S.M."/>
            <person name="McNew L.A."/>
            <person name="Daligault H."/>
            <person name="Chapman C."/>
            <person name="Bruce D."/>
            <person name="Karavis M."/>
            <person name="Krepps M."/>
            <person name="McGregor P.A."/>
            <person name="Hong C."/>
            <person name="Park K.H."/>
            <person name="Akmal A."/>
            <person name="Feldman A."/>
            <person name="Lin J.S."/>
            <person name="Chang W.E."/>
            <person name="Higgs B.W."/>
            <person name="Demirev P."/>
            <person name="Lindquist J."/>
            <person name="Liem A."/>
            <person name="Fochler E."/>
            <person name="Read T.D."/>
            <person name="Tapia R."/>
            <person name="Johnson S."/>
            <person name="Bishop-Lilly K.A."/>
            <person name="Detter C."/>
            <person name="Han C."/>
            <person name="Sozhamannan S."/>
            <person name="Rosenzweig C.N."/>
            <person name="Skowronski E.W."/>
        </authorList>
    </citation>
    <scope>NUCLEOTIDE SEQUENCE [LARGE SCALE GENOMIC DNA]</scope>
    <source>
        <strain evidence="3 4">1942</strain>
    </source>
</reference>
<dbReference type="RefSeq" id="WP_003327394.1">
    <property type="nucleotide sequence ID" value="NC_014639.1"/>
</dbReference>
<gene>
    <name evidence="3" type="ordered locus">BATR1942_04215</name>
</gene>
<feature type="domain" description="HAAS transmembrane region" evidence="2">
    <location>
        <begin position="88"/>
        <end position="193"/>
    </location>
</feature>
<dbReference type="EMBL" id="CP002207">
    <property type="protein sequence ID" value="ADP31797.1"/>
    <property type="molecule type" value="Genomic_DNA"/>
</dbReference>
<dbReference type="PANTHER" id="PTHR41307">
    <property type="entry name" value="MEMBRANE PROTEIN-RELATED"/>
    <property type="match status" value="1"/>
</dbReference>
<keyword evidence="1" id="KW-0812">Transmembrane</keyword>
<evidence type="ECO:0000256" key="1">
    <source>
        <dbReference type="SAM" id="Phobius"/>
    </source>
</evidence>
<dbReference type="Pfam" id="PF08006">
    <property type="entry name" value="HAAS_TM"/>
    <property type="match status" value="1"/>
</dbReference>
<feature type="transmembrane region" description="Helical" evidence="1">
    <location>
        <begin position="195"/>
        <end position="213"/>
    </location>
</feature>
<dbReference type="InterPro" id="IPR009214">
    <property type="entry name" value="DUF1129"/>
</dbReference>
<dbReference type="SUPFAM" id="SSF158560">
    <property type="entry name" value="BH3980-like"/>
    <property type="match status" value="1"/>
</dbReference>
<evidence type="ECO:0000313" key="3">
    <source>
        <dbReference type="EMBL" id="ADP31797.1"/>
    </source>
</evidence>
<keyword evidence="4" id="KW-1185">Reference proteome</keyword>
<name>A0ABM5LVP9_BACA1</name>
<proteinExistence type="predicted"/>